<dbReference type="AlphaFoldDB" id="A0A9X3A0C0"/>
<reference evidence="2" key="1">
    <citation type="submission" date="2022-08" db="EMBL/GenBank/DDBJ databases">
        <title>Genomic Encyclopedia of Type Strains, Phase V (KMG-V): Genome sequencing to study the core and pangenomes of soil and plant-associated prokaryotes.</title>
        <authorList>
            <person name="Whitman W."/>
        </authorList>
    </citation>
    <scope>NUCLEOTIDE SEQUENCE</scope>
    <source>
        <strain evidence="2">SP3012</strain>
    </source>
</reference>
<evidence type="ECO:0000313" key="3">
    <source>
        <dbReference type="Proteomes" id="UP001155040"/>
    </source>
</evidence>
<evidence type="ECO:0000313" key="2">
    <source>
        <dbReference type="EMBL" id="MCS4038083.1"/>
    </source>
</evidence>
<protein>
    <recommendedName>
        <fullName evidence="4">Type I restriction enzyme R protein N-terminal domain-containing protein</fullName>
    </recommendedName>
</protein>
<dbReference type="EMBL" id="JANUBF010000037">
    <property type="protein sequence ID" value="MCS4038083.1"/>
    <property type="molecule type" value="Genomic_DNA"/>
</dbReference>
<dbReference type="Proteomes" id="UP001155040">
    <property type="component" value="Unassembled WGS sequence"/>
</dbReference>
<organism evidence="2 3">
    <name type="scientific">Salinibacter ruber</name>
    <dbReference type="NCBI Taxonomy" id="146919"/>
    <lineage>
        <taxon>Bacteria</taxon>
        <taxon>Pseudomonadati</taxon>
        <taxon>Rhodothermota</taxon>
        <taxon>Rhodothermia</taxon>
        <taxon>Rhodothermales</taxon>
        <taxon>Salinibacteraceae</taxon>
        <taxon>Salinibacter</taxon>
    </lineage>
</organism>
<comment type="caution">
    <text evidence="2">The sequence shown here is derived from an EMBL/GenBank/DDBJ whole genome shotgun (WGS) entry which is preliminary data.</text>
</comment>
<sequence length="85" mass="9513">MDLTEEIDQVASRAEDQVEHIESEEATKHALIIPFIKALGYDPYDLQEVIPEFTADFAEQKGEKVDYALMQEGEPAVLIECKTAG</sequence>
<name>A0A9X3A0C0_9BACT</name>
<feature type="region of interest" description="Disordered" evidence="1">
    <location>
        <begin position="1"/>
        <end position="20"/>
    </location>
</feature>
<proteinExistence type="predicted"/>
<accession>A0A9X3A0C0</accession>
<feature type="non-terminal residue" evidence="2">
    <location>
        <position position="85"/>
    </location>
</feature>
<gene>
    <name evidence="2" type="ORF">GGQ01_003173</name>
</gene>
<evidence type="ECO:0000256" key="1">
    <source>
        <dbReference type="SAM" id="MobiDB-lite"/>
    </source>
</evidence>
<evidence type="ECO:0008006" key="4">
    <source>
        <dbReference type="Google" id="ProtNLM"/>
    </source>
</evidence>